<dbReference type="PANTHER" id="PTHR33495">
    <property type="entry name" value="ANTI-SIGMA FACTOR ANTAGONIST TM_1081-RELATED-RELATED"/>
    <property type="match status" value="1"/>
</dbReference>
<dbReference type="CDD" id="cd07043">
    <property type="entry name" value="STAS_anti-anti-sigma_factors"/>
    <property type="match status" value="1"/>
</dbReference>
<reference evidence="4 5" key="1">
    <citation type="journal article" date="2014" name="Int. J. Syst. Evol. Microbiol.">
        <title>Complete genome sequence of Corynebacterium casei LMG S-19264T (=DSM 44701T), isolated from a smear-ripened cheese.</title>
        <authorList>
            <consortium name="US DOE Joint Genome Institute (JGI-PGF)"/>
            <person name="Walter F."/>
            <person name="Albersmeier A."/>
            <person name="Kalinowski J."/>
            <person name="Ruckert C."/>
        </authorList>
    </citation>
    <scope>NUCLEOTIDE SEQUENCE [LARGE SCALE GENOMIC DNA]</scope>
    <source>
        <strain evidence="4 5">JCM 4434</strain>
    </source>
</reference>
<dbReference type="EMBL" id="BMUB01000033">
    <property type="protein sequence ID" value="GGV04643.1"/>
    <property type="molecule type" value="Genomic_DNA"/>
</dbReference>
<dbReference type="OrthoDB" id="3873122at2"/>
<evidence type="ECO:0000256" key="2">
    <source>
        <dbReference type="RuleBase" id="RU003749"/>
    </source>
</evidence>
<dbReference type="PROSITE" id="PS50801">
    <property type="entry name" value="STAS"/>
    <property type="match status" value="1"/>
</dbReference>
<name>A0A8H9HZY7_KITAU</name>
<dbReference type="Proteomes" id="UP000610124">
    <property type="component" value="Unassembled WGS sequence"/>
</dbReference>
<evidence type="ECO:0000313" key="5">
    <source>
        <dbReference type="Proteomes" id="UP000610124"/>
    </source>
</evidence>
<feature type="domain" description="STAS" evidence="3">
    <location>
        <begin position="31"/>
        <end position="129"/>
    </location>
</feature>
<gene>
    <name evidence="4" type="ORF">GCM10010502_69280</name>
</gene>
<dbReference type="GeneID" id="97489806"/>
<dbReference type="AlphaFoldDB" id="A0A8H9HZY7"/>
<protein>
    <recommendedName>
        <fullName evidence="2">Anti-sigma factor antagonist</fullName>
    </recommendedName>
</protein>
<dbReference type="PANTHER" id="PTHR33495:SF2">
    <property type="entry name" value="ANTI-SIGMA FACTOR ANTAGONIST TM_1081-RELATED"/>
    <property type="match status" value="1"/>
</dbReference>
<comment type="similarity">
    <text evidence="1 2">Belongs to the anti-sigma-factor antagonist family.</text>
</comment>
<dbReference type="InterPro" id="IPR036513">
    <property type="entry name" value="STAS_dom_sf"/>
</dbReference>
<dbReference type="KEGG" id="kau:B6264_30750"/>
<dbReference type="RefSeq" id="WP_050366180.1">
    <property type="nucleotide sequence ID" value="NZ_BMUB01000033.1"/>
</dbReference>
<evidence type="ECO:0000313" key="4">
    <source>
        <dbReference type="EMBL" id="GGV04643.1"/>
    </source>
</evidence>
<proteinExistence type="inferred from homology"/>
<dbReference type="GO" id="GO:0043856">
    <property type="term" value="F:anti-sigma factor antagonist activity"/>
    <property type="evidence" value="ECO:0007669"/>
    <property type="project" value="InterPro"/>
</dbReference>
<dbReference type="SUPFAM" id="SSF52091">
    <property type="entry name" value="SpoIIaa-like"/>
    <property type="match status" value="1"/>
</dbReference>
<organism evidence="4 5">
    <name type="scientific">Kitasatospora aureofaciens</name>
    <name type="common">Streptomyces aureofaciens</name>
    <dbReference type="NCBI Taxonomy" id="1894"/>
    <lineage>
        <taxon>Bacteria</taxon>
        <taxon>Bacillati</taxon>
        <taxon>Actinomycetota</taxon>
        <taxon>Actinomycetes</taxon>
        <taxon>Kitasatosporales</taxon>
        <taxon>Streptomycetaceae</taxon>
        <taxon>Kitasatospora</taxon>
    </lineage>
</organism>
<accession>A0A8H9HZY7</accession>
<dbReference type="Pfam" id="PF01740">
    <property type="entry name" value="STAS"/>
    <property type="match status" value="1"/>
</dbReference>
<evidence type="ECO:0000256" key="1">
    <source>
        <dbReference type="ARBA" id="ARBA00009013"/>
    </source>
</evidence>
<sequence>MSTRRSFRSQNPGVLAPLLRVTAFTVPGRAVVVRLDGDADHDQRRHLEAALSRAVALRPPRLVIDLAGLGFCDCTCLNALLGARLAAQAAAIELLLAAPTAQARRLLEITGTDELFTVRPSVCAALGDAGAEAR</sequence>
<dbReference type="Gene3D" id="3.30.750.24">
    <property type="entry name" value="STAS domain"/>
    <property type="match status" value="1"/>
</dbReference>
<comment type="caution">
    <text evidence="4">The sequence shown here is derived from an EMBL/GenBank/DDBJ whole genome shotgun (WGS) entry which is preliminary data.</text>
</comment>
<dbReference type="InterPro" id="IPR003658">
    <property type="entry name" value="Anti-sigma_ant"/>
</dbReference>
<dbReference type="InterPro" id="IPR002645">
    <property type="entry name" value="STAS_dom"/>
</dbReference>
<evidence type="ECO:0000259" key="3">
    <source>
        <dbReference type="PROSITE" id="PS50801"/>
    </source>
</evidence>
<dbReference type="NCBIfam" id="TIGR00377">
    <property type="entry name" value="ant_ant_sig"/>
    <property type="match status" value="1"/>
</dbReference>